<comment type="caution">
    <text evidence="1">The sequence shown here is derived from an EMBL/GenBank/DDBJ whole genome shotgun (WGS) entry which is preliminary data.</text>
</comment>
<accession>V5BDP7</accession>
<gene>
    <name evidence="1" type="ORF">MGMO_238c00020</name>
</gene>
<dbReference type="AlphaFoldDB" id="V5BDP7"/>
<protein>
    <submittedName>
        <fullName evidence="1">IS1 transposase</fullName>
    </submittedName>
</protein>
<dbReference type="GO" id="GO:0004803">
    <property type="term" value="F:transposase activity"/>
    <property type="evidence" value="ECO:0007669"/>
    <property type="project" value="InterPro"/>
</dbReference>
<dbReference type="OrthoDB" id="9783238at2"/>
<proteinExistence type="predicted"/>
<dbReference type="GO" id="GO:0003677">
    <property type="term" value="F:DNA binding"/>
    <property type="evidence" value="ECO:0007669"/>
    <property type="project" value="InterPro"/>
</dbReference>
<dbReference type="eggNOG" id="COG1662">
    <property type="taxonomic scope" value="Bacteria"/>
</dbReference>
<reference evidence="1 2" key="1">
    <citation type="journal article" date="2013" name="Genome Announc.">
        <title>Draft Genome Sequence of the Methanotrophic Gammaproteobacterium Methyloglobulus morosus DSM 22980 Strain KoM1.</title>
        <authorList>
            <person name="Poehlein A."/>
            <person name="Deutzmann J.S."/>
            <person name="Daniel R."/>
            <person name="Simeonova D.D."/>
        </authorList>
    </citation>
    <scope>NUCLEOTIDE SEQUENCE [LARGE SCALE GENOMIC DNA]</scope>
    <source>
        <strain evidence="1 2">KoM1</strain>
    </source>
</reference>
<sequence length="106" mass="12302">MAYVNGDRSEVTCKELWGRIPDSYRSCRTFSDFWKAYASVFSAELHLSVGKETGETAHMERWNNTLRQRVGRRVRKTLSFSKDASWHDGVIYWFAVPYNSSLSVNV</sequence>
<dbReference type="PATRIC" id="fig|1116472.3.peg.4096"/>
<dbReference type="GO" id="GO:0006313">
    <property type="term" value="P:DNA transposition"/>
    <property type="evidence" value="ECO:0007669"/>
    <property type="project" value="InterPro"/>
</dbReference>
<evidence type="ECO:0000313" key="1">
    <source>
        <dbReference type="EMBL" id="ESS65864.1"/>
    </source>
</evidence>
<keyword evidence="2" id="KW-1185">Reference proteome</keyword>
<dbReference type="InterPro" id="IPR005063">
    <property type="entry name" value="Transposase_27"/>
</dbReference>
<organism evidence="1 2">
    <name type="scientific">Methyloglobulus morosus KoM1</name>
    <dbReference type="NCBI Taxonomy" id="1116472"/>
    <lineage>
        <taxon>Bacteria</taxon>
        <taxon>Pseudomonadati</taxon>
        <taxon>Pseudomonadota</taxon>
        <taxon>Gammaproteobacteria</taxon>
        <taxon>Methylococcales</taxon>
        <taxon>Methylococcaceae</taxon>
        <taxon>Methyloglobulus</taxon>
    </lineage>
</organism>
<evidence type="ECO:0000313" key="2">
    <source>
        <dbReference type="Proteomes" id="UP000017842"/>
    </source>
</evidence>
<dbReference type="Pfam" id="PF03400">
    <property type="entry name" value="DDE_Tnp_IS1"/>
    <property type="match status" value="1"/>
</dbReference>
<dbReference type="Proteomes" id="UP000017842">
    <property type="component" value="Unassembled WGS sequence"/>
</dbReference>
<dbReference type="EMBL" id="AYLO01000183">
    <property type="protein sequence ID" value="ESS65864.1"/>
    <property type="molecule type" value="Genomic_DNA"/>
</dbReference>
<name>V5BDP7_9GAMM</name>